<gene>
    <name evidence="1" type="ORF">AN484_14635</name>
</gene>
<evidence type="ECO:0000313" key="1">
    <source>
        <dbReference type="EMBL" id="OBQ43005.1"/>
    </source>
</evidence>
<reference evidence="1 2" key="1">
    <citation type="submission" date="2015-09" db="EMBL/GenBank/DDBJ databases">
        <title>Aphanizomenon flos-aquae WA102.</title>
        <authorList>
            <person name="Driscoll C."/>
        </authorList>
    </citation>
    <scope>NUCLEOTIDE SEQUENCE [LARGE SCALE GENOMIC DNA]</scope>
    <source>
        <strain evidence="1">WA102</strain>
    </source>
</reference>
<evidence type="ECO:0000313" key="2">
    <source>
        <dbReference type="Proteomes" id="UP000092093"/>
    </source>
</evidence>
<dbReference type="InterPro" id="IPR009752">
    <property type="entry name" value="Phage_Mu_GpJ"/>
</dbReference>
<proteinExistence type="predicted"/>
<name>A0A1B7X0V9_APHFL</name>
<dbReference type="Proteomes" id="UP000092093">
    <property type="component" value="Unassembled WGS sequence"/>
</dbReference>
<dbReference type="EMBL" id="LJOW01000074">
    <property type="protein sequence ID" value="OBQ43005.1"/>
    <property type="molecule type" value="Genomic_DNA"/>
</dbReference>
<dbReference type="Pfam" id="PF07030">
    <property type="entry name" value="Phage_Mu_Gp36"/>
    <property type="match status" value="1"/>
</dbReference>
<accession>A0A1B7X0V9</accession>
<evidence type="ECO:0008006" key="3">
    <source>
        <dbReference type="Google" id="ProtNLM"/>
    </source>
</evidence>
<protein>
    <recommendedName>
        <fullName evidence="3">DUF1320 domain-containing protein</fullName>
    </recommendedName>
</protein>
<comment type="caution">
    <text evidence="1">The sequence shown here is derived from an EMBL/GenBank/DDBJ whole genome shotgun (WGS) entry which is preliminary data.</text>
</comment>
<sequence length="144" mass="16328">MSYATPQEFIASFPPTESQELSNLDGFSTSSPNLDTQRIQLALDKAQGEINSYLAARGEVFPFIDVSGRLRDIEIIIARKNLNSYSWEENDPRYRDYKDVLEWLKNYSKGIVSLPKVDAGSPSSAVAVFIPQPNYFESRIFYGF</sequence>
<dbReference type="AlphaFoldDB" id="A0A1B7X0V9"/>
<organism evidence="1 2">
    <name type="scientific">Aphanizomenon flos-aquae WA102</name>
    <dbReference type="NCBI Taxonomy" id="1710896"/>
    <lineage>
        <taxon>Bacteria</taxon>
        <taxon>Bacillati</taxon>
        <taxon>Cyanobacteriota</taxon>
        <taxon>Cyanophyceae</taxon>
        <taxon>Nostocales</taxon>
        <taxon>Aphanizomenonaceae</taxon>
        <taxon>Aphanizomenon</taxon>
    </lineage>
</organism>